<dbReference type="Proteomes" id="UP000324222">
    <property type="component" value="Unassembled WGS sequence"/>
</dbReference>
<evidence type="ECO:0000313" key="2">
    <source>
        <dbReference type="Proteomes" id="UP000324222"/>
    </source>
</evidence>
<dbReference type="AlphaFoldDB" id="A0A5B7I2M3"/>
<sequence length="70" mass="7901">MFDLAGIAKQTGAQRHLCVLSSAMATIDINYKVCEFDYWEILASAVHVEDSELNDNRLQDDPQPRPSSFQ</sequence>
<dbReference type="EMBL" id="VSRR010040148">
    <property type="protein sequence ID" value="MPC74994.1"/>
    <property type="molecule type" value="Genomic_DNA"/>
</dbReference>
<evidence type="ECO:0000313" key="1">
    <source>
        <dbReference type="EMBL" id="MPC74994.1"/>
    </source>
</evidence>
<name>A0A5B7I2M3_PORTR</name>
<keyword evidence="2" id="KW-1185">Reference proteome</keyword>
<proteinExistence type="predicted"/>
<organism evidence="1 2">
    <name type="scientific">Portunus trituberculatus</name>
    <name type="common">Swimming crab</name>
    <name type="synonym">Neptunus trituberculatus</name>
    <dbReference type="NCBI Taxonomy" id="210409"/>
    <lineage>
        <taxon>Eukaryota</taxon>
        <taxon>Metazoa</taxon>
        <taxon>Ecdysozoa</taxon>
        <taxon>Arthropoda</taxon>
        <taxon>Crustacea</taxon>
        <taxon>Multicrustacea</taxon>
        <taxon>Malacostraca</taxon>
        <taxon>Eumalacostraca</taxon>
        <taxon>Eucarida</taxon>
        <taxon>Decapoda</taxon>
        <taxon>Pleocyemata</taxon>
        <taxon>Brachyura</taxon>
        <taxon>Eubrachyura</taxon>
        <taxon>Portunoidea</taxon>
        <taxon>Portunidae</taxon>
        <taxon>Portuninae</taxon>
        <taxon>Portunus</taxon>
    </lineage>
</organism>
<reference evidence="1 2" key="1">
    <citation type="submission" date="2019-05" db="EMBL/GenBank/DDBJ databases">
        <title>Another draft genome of Portunus trituberculatus and its Hox gene families provides insights of decapod evolution.</title>
        <authorList>
            <person name="Jeong J.-H."/>
            <person name="Song I."/>
            <person name="Kim S."/>
            <person name="Choi T."/>
            <person name="Kim D."/>
            <person name="Ryu S."/>
            <person name="Kim W."/>
        </authorList>
    </citation>
    <scope>NUCLEOTIDE SEQUENCE [LARGE SCALE GENOMIC DNA]</scope>
    <source>
        <tissue evidence="1">Muscle</tissue>
    </source>
</reference>
<gene>
    <name evidence="1" type="ORF">E2C01_069377</name>
</gene>
<protein>
    <submittedName>
        <fullName evidence="1">Uncharacterized protein</fullName>
    </submittedName>
</protein>
<comment type="caution">
    <text evidence="1">The sequence shown here is derived from an EMBL/GenBank/DDBJ whole genome shotgun (WGS) entry which is preliminary data.</text>
</comment>
<accession>A0A5B7I2M3</accession>